<dbReference type="CDD" id="cd06588">
    <property type="entry name" value="PhnB_like"/>
    <property type="match status" value="1"/>
</dbReference>
<sequence length="144" mass="15941">MSLAPYISLDGRCNEAIAFYQQALNAELTFKITFGEMPKEAGNPEECSGAAEYSADSIMHANLRIAGNELMMSDGNMGGEKSRHSGYALCLATHDVDEGKRWFDNLSVGGKVTMPWSETFWAKGYGSLTDKFGIPWMINVERER</sequence>
<organism evidence="2 3">
    <name type="scientific">Cedecea davisae</name>
    <dbReference type="NCBI Taxonomy" id="158484"/>
    <lineage>
        <taxon>Bacteria</taxon>
        <taxon>Pseudomonadati</taxon>
        <taxon>Pseudomonadota</taxon>
        <taxon>Gammaproteobacteria</taxon>
        <taxon>Enterobacterales</taxon>
        <taxon>Enterobacteriaceae</taxon>
        <taxon>Cedecea</taxon>
    </lineage>
</organism>
<keyword evidence="3" id="KW-1185">Reference proteome</keyword>
<proteinExistence type="predicted"/>
<reference evidence="3" key="1">
    <citation type="submission" date="2023-07" db="EMBL/GenBank/DDBJ databases">
        <title>Cedecea davisae an AmpC producer and its therapeutic implications.</title>
        <authorList>
            <person name="Notter J."/>
        </authorList>
    </citation>
    <scope>NUCLEOTIDE SEQUENCE [LARGE SCALE GENOMIC DNA]</scope>
    <source>
        <strain evidence="3">1</strain>
    </source>
</reference>
<comment type="caution">
    <text evidence="2">The sequence shown here is derived from an EMBL/GenBank/DDBJ whole genome shotgun (WGS) entry which is preliminary data.</text>
</comment>
<dbReference type="PANTHER" id="PTHR33990">
    <property type="entry name" value="PROTEIN YJDN-RELATED"/>
    <property type="match status" value="1"/>
</dbReference>
<dbReference type="InterPro" id="IPR028973">
    <property type="entry name" value="PhnB-like"/>
</dbReference>
<dbReference type="EMBL" id="JAGRYU010000010">
    <property type="protein sequence ID" value="MBU4681697.1"/>
    <property type="molecule type" value="Genomic_DNA"/>
</dbReference>
<dbReference type="RefSeq" id="WP_216375088.1">
    <property type="nucleotide sequence ID" value="NZ_JAGRYT010000042.1"/>
</dbReference>
<evidence type="ECO:0000259" key="1">
    <source>
        <dbReference type="Pfam" id="PF00903"/>
    </source>
</evidence>
<dbReference type="NCBIfam" id="NF007537">
    <property type="entry name" value="PRK10148.1"/>
    <property type="match status" value="1"/>
</dbReference>
<evidence type="ECO:0000313" key="2">
    <source>
        <dbReference type="EMBL" id="MBU4681697.1"/>
    </source>
</evidence>
<gene>
    <name evidence="2" type="primary">yjdN</name>
    <name evidence="2" type="ORF">KC222_06715</name>
</gene>
<name>A0ABS6DER6_9ENTR</name>
<feature type="domain" description="Glyoxalase/fosfomycin resistance/dioxygenase" evidence="1">
    <location>
        <begin position="11"/>
        <end position="138"/>
    </location>
</feature>
<dbReference type="PANTHER" id="PTHR33990:SF1">
    <property type="entry name" value="PROTEIN YJDN"/>
    <property type="match status" value="1"/>
</dbReference>
<dbReference type="Proteomes" id="UP000686327">
    <property type="component" value="Unassembled WGS sequence"/>
</dbReference>
<dbReference type="Pfam" id="PF00903">
    <property type="entry name" value="Glyoxalase"/>
    <property type="match status" value="1"/>
</dbReference>
<protein>
    <submittedName>
        <fullName evidence="2">VOC family metalloprotein YjdN</fullName>
    </submittedName>
</protein>
<dbReference type="InterPro" id="IPR004360">
    <property type="entry name" value="Glyas_Fos-R_dOase_dom"/>
</dbReference>
<accession>A0ABS6DER6</accession>
<evidence type="ECO:0000313" key="3">
    <source>
        <dbReference type="Proteomes" id="UP000686327"/>
    </source>
</evidence>